<evidence type="ECO:0000313" key="2">
    <source>
        <dbReference type="EMBL" id="KAK0302565.1"/>
    </source>
</evidence>
<feature type="compositionally biased region" description="Low complexity" evidence="1">
    <location>
        <begin position="101"/>
        <end position="112"/>
    </location>
</feature>
<dbReference type="AlphaFoldDB" id="A0AAN6F505"/>
<proteinExistence type="predicted"/>
<sequence>MQWSLPPIVERSEEYIPVLPGARTPYPYDPVHEAVEAENTTSTGDDAREMSLDPEDLALSPDESDSSFSIIESGGQSSSNESVDMCNEFAVDESDGDHGSLYDSSTDSATSDSYPDWNTAMIQETSQLPHDITPNVDLNSLEIAAIEYLTAAKSYSGADDLRHARLNLRVDTSATPWSAKYPSIANRATLTSPEGRFEEIVAERHSHQGKWYKVVWCPSWVHESSLGDIELIRYHHVMSFGRSWEIQQ</sequence>
<feature type="region of interest" description="Disordered" evidence="1">
    <location>
        <begin position="56"/>
        <end position="112"/>
    </location>
</feature>
<evidence type="ECO:0000313" key="3">
    <source>
        <dbReference type="Proteomes" id="UP001168146"/>
    </source>
</evidence>
<reference evidence="2" key="1">
    <citation type="submission" date="2021-12" db="EMBL/GenBank/DDBJ databases">
        <title>Black yeast isolated from Biological Soil Crust.</title>
        <authorList>
            <person name="Kurbessoian T."/>
        </authorList>
    </citation>
    <scope>NUCLEOTIDE SEQUENCE</scope>
    <source>
        <strain evidence="2">CCFEE 5208</strain>
    </source>
</reference>
<organism evidence="2 3">
    <name type="scientific">Friedmanniomyces endolithicus</name>
    <dbReference type="NCBI Taxonomy" id="329885"/>
    <lineage>
        <taxon>Eukaryota</taxon>
        <taxon>Fungi</taxon>
        <taxon>Dikarya</taxon>
        <taxon>Ascomycota</taxon>
        <taxon>Pezizomycotina</taxon>
        <taxon>Dothideomycetes</taxon>
        <taxon>Dothideomycetidae</taxon>
        <taxon>Mycosphaerellales</taxon>
        <taxon>Teratosphaeriaceae</taxon>
        <taxon>Friedmanniomyces</taxon>
    </lineage>
</organism>
<evidence type="ECO:0000256" key="1">
    <source>
        <dbReference type="SAM" id="MobiDB-lite"/>
    </source>
</evidence>
<gene>
    <name evidence="2" type="ORF">LTR82_017823</name>
</gene>
<protein>
    <submittedName>
        <fullName evidence="2">Uncharacterized protein</fullName>
    </submittedName>
</protein>
<name>A0AAN6F505_9PEZI</name>
<dbReference type="Proteomes" id="UP001168146">
    <property type="component" value="Unassembled WGS sequence"/>
</dbReference>
<comment type="caution">
    <text evidence="2">The sequence shown here is derived from an EMBL/GenBank/DDBJ whole genome shotgun (WGS) entry which is preliminary data.</text>
</comment>
<accession>A0AAN6F505</accession>
<dbReference type="EMBL" id="JASUXU010000180">
    <property type="protein sequence ID" value="KAK0302565.1"/>
    <property type="molecule type" value="Genomic_DNA"/>
</dbReference>